<protein>
    <recommendedName>
        <fullName evidence="4">HTH araC/xylS-type domain-containing protein</fullName>
    </recommendedName>
</protein>
<keyword evidence="2" id="KW-0238">DNA-binding</keyword>
<comment type="caution">
    <text evidence="5">The sequence shown here is derived from an EMBL/GenBank/DDBJ whole genome shotgun (WGS) entry which is preliminary data.</text>
</comment>
<dbReference type="PANTHER" id="PTHR43280:SF32">
    <property type="entry name" value="TRANSCRIPTIONAL REGULATORY PROTEIN"/>
    <property type="match status" value="1"/>
</dbReference>
<reference evidence="6" key="1">
    <citation type="submission" date="2016-03" db="EMBL/GenBank/DDBJ databases">
        <title>Draft genome sequence of Paenibacillus glacialis DSM 22343.</title>
        <authorList>
            <person name="Shin S.-K."/>
            <person name="Yi H."/>
        </authorList>
    </citation>
    <scope>NUCLEOTIDE SEQUENCE [LARGE SCALE GENOMIC DNA]</scope>
    <source>
        <strain evidence="6">CCUG 60099</strain>
    </source>
</reference>
<dbReference type="InterPro" id="IPR018060">
    <property type="entry name" value="HTH_AraC"/>
</dbReference>
<evidence type="ECO:0000259" key="4">
    <source>
        <dbReference type="PROSITE" id="PS01124"/>
    </source>
</evidence>
<organism evidence="5 6">
    <name type="scientific">Flavobacterium piscis</name>
    <dbReference type="NCBI Taxonomy" id="1114874"/>
    <lineage>
        <taxon>Bacteria</taxon>
        <taxon>Pseudomonadati</taxon>
        <taxon>Bacteroidota</taxon>
        <taxon>Flavobacteriia</taxon>
        <taxon>Flavobacteriales</taxon>
        <taxon>Flavobacteriaceae</taxon>
        <taxon>Flavobacterium</taxon>
    </lineage>
</organism>
<evidence type="ECO:0000313" key="6">
    <source>
        <dbReference type="Proteomes" id="UP000093343"/>
    </source>
</evidence>
<dbReference type="PROSITE" id="PS01124">
    <property type="entry name" value="HTH_ARAC_FAMILY_2"/>
    <property type="match status" value="1"/>
</dbReference>
<gene>
    <name evidence="5" type="ORF">FLP_07335</name>
</gene>
<feature type="domain" description="HTH araC/xylS-type" evidence="4">
    <location>
        <begin position="209"/>
        <end position="307"/>
    </location>
</feature>
<keyword evidence="6" id="KW-1185">Reference proteome</keyword>
<evidence type="ECO:0000256" key="2">
    <source>
        <dbReference type="ARBA" id="ARBA00023125"/>
    </source>
</evidence>
<dbReference type="Proteomes" id="UP000093343">
    <property type="component" value="Unassembled WGS sequence"/>
</dbReference>
<accession>A0ABX2XLA2</accession>
<keyword evidence="3" id="KW-0804">Transcription</keyword>
<evidence type="ECO:0000256" key="3">
    <source>
        <dbReference type="ARBA" id="ARBA00023163"/>
    </source>
</evidence>
<dbReference type="EMBL" id="LVEN01000012">
    <property type="protein sequence ID" value="OCB75745.1"/>
    <property type="molecule type" value="Genomic_DNA"/>
</dbReference>
<dbReference type="SMART" id="SM00342">
    <property type="entry name" value="HTH_ARAC"/>
    <property type="match status" value="1"/>
</dbReference>
<evidence type="ECO:0000256" key="1">
    <source>
        <dbReference type="ARBA" id="ARBA00023015"/>
    </source>
</evidence>
<proteinExistence type="predicted"/>
<dbReference type="InterPro" id="IPR009057">
    <property type="entry name" value="Homeodomain-like_sf"/>
</dbReference>
<evidence type="ECO:0000313" key="5">
    <source>
        <dbReference type="EMBL" id="OCB75745.1"/>
    </source>
</evidence>
<keyword evidence="1" id="KW-0805">Transcription regulation</keyword>
<dbReference type="SUPFAM" id="SSF46689">
    <property type="entry name" value="Homeodomain-like"/>
    <property type="match status" value="1"/>
</dbReference>
<sequence>MAPLFVMQKTVVYIWYRLKQKQLKNKITTYSLTHHKSLFDNADNNKDYFYIQAKDHPYISEPYRAESYAIEFLRKGSIVMQTKLKKTVIHAPAILTLGPSVIRSFTKDSEEILIDIIFFKPQFFLHNQANVFFLSQYEFFDNSEMHVFNLEKKNKIKFEQIFTLLRQSIEHNSDNQSSILRAYLYILIYELDIIKQTITNNSVQNPLFEKFKEILSRDFLSQRSVQYYAYALNVSRKYLSEVIKNNSGKTASDWIDEIVILEAKILLQNKDLTINQISDTLNFPNQSGFGRFFKKCEGISPLEYRRKNV</sequence>
<name>A0ABX2XLA2_9FLAO</name>
<dbReference type="Gene3D" id="1.10.10.60">
    <property type="entry name" value="Homeodomain-like"/>
    <property type="match status" value="1"/>
</dbReference>
<dbReference type="PANTHER" id="PTHR43280">
    <property type="entry name" value="ARAC-FAMILY TRANSCRIPTIONAL REGULATOR"/>
    <property type="match status" value="1"/>
</dbReference>
<dbReference type="Pfam" id="PF12833">
    <property type="entry name" value="HTH_18"/>
    <property type="match status" value="1"/>
</dbReference>